<evidence type="ECO:0000313" key="5">
    <source>
        <dbReference type="Proteomes" id="UP001152888"/>
    </source>
</evidence>
<dbReference type="InterPro" id="IPR050266">
    <property type="entry name" value="AB_hydrolase_sf"/>
</dbReference>
<dbReference type="PANTHER" id="PTHR43798">
    <property type="entry name" value="MONOACYLGLYCEROL LIPASE"/>
    <property type="match status" value="1"/>
</dbReference>
<dbReference type="PANTHER" id="PTHR43798:SF14">
    <property type="entry name" value="SERINE HYDROLASE-LIKE PROTEIN DDB_G0286239"/>
    <property type="match status" value="1"/>
</dbReference>
<dbReference type="GO" id="GO:0016020">
    <property type="term" value="C:membrane"/>
    <property type="evidence" value="ECO:0007669"/>
    <property type="project" value="TreeGrafter"/>
</dbReference>
<comment type="similarity">
    <text evidence="1">Belongs to the AB hydrolase superfamily.</text>
</comment>
<dbReference type="AlphaFoldDB" id="A0A9P0LZ30"/>
<evidence type="ECO:0000313" key="4">
    <source>
        <dbReference type="EMBL" id="CAH2003464.1"/>
    </source>
</evidence>
<dbReference type="EMBL" id="CAKOFQ010007543">
    <property type="protein sequence ID" value="CAH2003464.1"/>
    <property type="molecule type" value="Genomic_DNA"/>
</dbReference>
<evidence type="ECO:0000256" key="1">
    <source>
        <dbReference type="ARBA" id="ARBA00008645"/>
    </source>
</evidence>
<keyword evidence="2" id="KW-0378">Hydrolase</keyword>
<dbReference type="Pfam" id="PF00561">
    <property type="entry name" value="Abhydrolase_1"/>
    <property type="match status" value="1"/>
</dbReference>
<feature type="domain" description="AB hydrolase-1" evidence="3">
    <location>
        <begin position="52"/>
        <end position="178"/>
    </location>
</feature>
<dbReference type="GO" id="GO:0016787">
    <property type="term" value="F:hydrolase activity"/>
    <property type="evidence" value="ECO:0007669"/>
    <property type="project" value="UniProtKB-KW"/>
</dbReference>
<dbReference type="OrthoDB" id="190201at2759"/>
<dbReference type="InterPro" id="IPR029058">
    <property type="entry name" value="AB_hydrolase_fold"/>
</dbReference>
<proteinExistence type="inferred from homology"/>
<keyword evidence="5" id="KW-1185">Reference proteome</keyword>
<evidence type="ECO:0000259" key="3">
    <source>
        <dbReference type="Pfam" id="PF00561"/>
    </source>
</evidence>
<reference evidence="4" key="1">
    <citation type="submission" date="2022-03" db="EMBL/GenBank/DDBJ databases">
        <authorList>
            <person name="Sayadi A."/>
        </authorList>
    </citation>
    <scope>NUCLEOTIDE SEQUENCE</scope>
</reference>
<protein>
    <recommendedName>
        <fullName evidence="3">AB hydrolase-1 domain-containing protein</fullName>
    </recommendedName>
</protein>
<dbReference type="Gene3D" id="3.40.50.1820">
    <property type="entry name" value="alpha/beta hydrolase"/>
    <property type="match status" value="1"/>
</dbReference>
<name>A0A9P0LZ30_ACAOB</name>
<sequence>MCLFGTILKQWNSLKYATAQLSSYQRQFKEVSIPVPWGHVSGKWWEPYNIRPILSLHGLQDNCGTFDRLLPMLDKNVGFLAIDLPGHGLSSRLPPGMYYSSSCYLITLNYIRDFLQWDNISFIGHSLGALIAYTYCMMHQDRVDFLICLDGSKPLVTENFIKHMAMLLDKFLEYNKFAFSLEEPPSYTIDEIKQKIAKPNDNSVDLEYAHCLMERSIAPSKLHPGKYYITKDPRLRIGEVMSFSHEQLIQSARYLTSPICIIKATGSSYYEDKNNFYKVIDLVKRASRDFDFHYVDGTHHVHLNHPERVAGIVNSFIGRHNVTA</sequence>
<dbReference type="InterPro" id="IPR000073">
    <property type="entry name" value="AB_hydrolase_1"/>
</dbReference>
<organism evidence="4 5">
    <name type="scientific">Acanthoscelides obtectus</name>
    <name type="common">Bean weevil</name>
    <name type="synonym">Bruchus obtectus</name>
    <dbReference type="NCBI Taxonomy" id="200917"/>
    <lineage>
        <taxon>Eukaryota</taxon>
        <taxon>Metazoa</taxon>
        <taxon>Ecdysozoa</taxon>
        <taxon>Arthropoda</taxon>
        <taxon>Hexapoda</taxon>
        <taxon>Insecta</taxon>
        <taxon>Pterygota</taxon>
        <taxon>Neoptera</taxon>
        <taxon>Endopterygota</taxon>
        <taxon>Coleoptera</taxon>
        <taxon>Polyphaga</taxon>
        <taxon>Cucujiformia</taxon>
        <taxon>Chrysomeloidea</taxon>
        <taxon>Chrysomelidae</taxon>
        <taxon>Bruchinae</taxon>
        <taxon>Bruchini</taxon>
        <taxon>Acanthoscelides</taxon>
    </lineage>
</organism>
<dbReference type="Proteomes" id="UP001152888">
    <property type="component" value="Unassembled WGS sequence"/>
</dbReference>
<evidence type="ECO:0000256" key="2">
    <source>
        <dbReference type="ARBA" id="ARBA00022801"/>
    </source>
</evidence>
<comment type="caution">
    <text evidence="4">The sequence shown here is derived from an EMBL/GenBank/DDBJ whole genome shotgun (WGS) entry which is preliminary data.</text>
</comment>
<gene>
    <name evidence="4" type="ORF">ACAOBT_LOCUS27429</name>
</gene>
<dbReference type="SUPFAM" id="SSF53474">
    <property type="entry name" value="alpha/beta-Hydrolases"/>
    <property type="match status" value="1"/>
</dbReference>
<accession>A0A9P0LZ30</accession>